<evidence type="ECO:0000256" key="2">
    <source>
        <dbReference type="SAM" id="SignalP"/>
    </source>
</evidence>
<name>A0ABR2WJD9_9FUNG</name>
<feature type="region of interest" description="Disordered" evidence="1">
    <location>
        <begin position="293"/>
        <end position="312"/>
    </location>
</feature>
<gene>
    <name evidence="3" type="ORF">K7432_013344</name>
</gene>
<organism evidence="3 4">
    <name type="scientific">Basidiobolus ranarum</name>
    <dbReference type="NCBI Taxonomy" id="34480"/>
    <lineage>
        <taxon>Eukaryota</taxon>
        <taxon>Fungi</taxon>
        <taxon>Fungi incertae sedis</taxon>
        <taxon>Zoopagomycota</taxon>
        <taxon>Entomophthoromycotina</taxon>
        <taxon>Basidiobolomycetes</taxon>
        <taxon>Basidiobolales</taxon>
        <taxon>Basidiobolaceae</taxon>
        <taxon>Basidiobolus</taxon>
    </lineage>
</organism>
<reference evidence="3 4" key="1">
    <citation type="submission" date="2023-04" db="EMBL/GenBank/DDBJ databases">
        <title>Genome of Basidiobolus ranarum AG-B5.</title>
        <authorList>
            <person name="Stajich J.E."/>
            <person name="Carter-House D."/>
            <person name="Gryganskyi A."/>
        </authorList>
    </citation>
    <scope>NUCLEOTIDE SEQUENCE [LARGE SCALE GENOMIC DNA]</scope>
    <source>
        <strain evidence="3 4">AG-B5</strain>
    </source>
</reference>
<feature type="signal peptide" evidence="2">
    <location>
        <begin position="1"/>
        <end position="20"/>
    </location>
</feature>
<keyword evidence="2" id="KW-0732">Signal</keyword>
<feature type="region of interest" description="Disordered" evidence="1">
    <location>
        <begin position="109"/>
        <end position="132"/>
    </location>
</feature>
<feature type="compositionally biased region" description="Low complexity" evidence="1">
    <location>
        <begin position="257"/>
        <end position="282"/>
    </location>
</feature>
<feature type="compositionally biased region" description="Polar residues" evidence="1">
    <location>
        <begin position="158"/>
        <end position="170"/>
    </location>
</feature>
<feature type="region of interest" description="Disordered" evidence="1">
    <location>
        <begin position="158"/>
        <end position="284"/>
    </location>
</feature>
<evidence type="ECO:0000256" key="1">
    <source>
        <dbReference type="SAM" id="MobiDB-lite"/>
    </source>
</evidence>
<feature type="compositionally biased region" description="Low complexity" evidence="1">
    <location>
        <begin position="296"/>
        <end position="312"/>
    </location>
</feature>
<feature type="compositionally biased region" description="Low complexity" evidence="1">
    <location>
        <begin position="184"/>
        <end position="196"/>
    </location>
</feature>
<keyword evidence="4" id="KW-1185">Reference proteome</keyword>
<comment type="caution">
    <text evidence="3">The sequence shown here is derived from an EMBL/GenBank/DDBJ whole genome shotgun (WGS) entry which is preliminary data.</text>
</comment>
<dbReference type="Proteomes" id="UP001479436">
    <property type="component" value="Unassembled WGS sequence"/>
</dbReference>
<feature type="compositionally biased region" description="Polar residues" evidence="1">
    <location>
        <begin position="115"/>
        <end position="132"/>
    </location>
</feature>
<feature type="chain" id="PRO_5046223940" evidence="2">
    <location>
        <begin position="21"/>
        <end position="367"/>
    </location>
</feature>
<sequence>MQLAITLLVSLTTLLLAVDAAPINYFAPGANALAATRYSDRSCEQHLGTCEQTQRQQIPLSFGSEDTQTPILKQVFTTITKKHDNLNTADAKGKKNIRIKYQTGPSVEVEGEFTKSASTKQSESDSPSNSAYIQSTQEHPYVQMVPEQYNQLEAQNYQPTEMASTSTESQPILMEESQVEEPQPEQVQDEQSPSEEATLETEPAGSLENQPDQDQIEQNPSEEGEADIDPITTTPDELFESFPESTPGQPEEEQEGSEQSQSDLLPSEDQQSSPSLSSALGSVNIAQLQPDQALLNQANGESSSNSNALSDSNQFDQAQVIDQTLYQTQPKIAYIQPAISQRSGQYKKYRKYRHRYFKLKYSSGNRY</sequence>
<feature type="compositionally biased region" description="Polar residues" evidence="1">
    <location>
        <begin position="207"/>
        <end position="219"/>
    </location>
</feature>
<protein>
    <submittedName>
        <fullName evidence="3">Uncharacterized protein</fullName>
    </submittedName>
</protein>
<proteinExistence type="predicted"/>
<evidence type="ECO:0000313" key="4">
    <source>
        <dbReference type="Proteomes" id="UP001479436"/>
    </source>
</evidence>
<dbReference type="EMBL" id="JASJQH010001299">
    <property type="protein sequence ID" value="KAK9761625.1"/>
    <property type="molecule type" value="Genomic_DNA"/>
</dbReference>
<accession>A0ABR2WJD9</accession>
<evidence type="ECO:0000313" key="3">
    <source>
        <dbReference type="EMBL" id="KAK9761625.1"/>
    </source>
</evidence>